<keyword evidence="13" id="KW-1185">Reference proteome</keyword>
<feature type="transmembrane region" description="Helical" evidence="10">
    <location>
        <begin position="20"/>
        <end position="38"/>
    </location>
</feature>
<evidence type="ECO:0000313" key="12">
    <source>
        <dbReference type="EMBL" id="EEF81568.1"/>
    </source>
</evidence>
<dbReference type="GO" id="GO:0106408">
    <property type="term" value="F:diadenylate cyclase activity"/>
    <property type="evidence" value="ECO:0007669"/>
    <property type="project" value="UniProtKB-EC"/>
</dbReference>
<dbReference type="Pfam" id="PF19293">
    <property type="entry name" value="CdaA_N"/>
    <property type="match status" value="1"/>
</dbReference>
<dbReference type="GO" id="GO:0005524">
    <property type="term" value="F:ATP binding"/>
    <property type="evidence" value="ECO:0007669"/>
    <property type="project" value="UniProtKB-UniRule"/>
</dbReference>
<evidence type="ECO:0000256" key="8">
    <source>
        <dbReference type="ARBA" id="ARBA00022989"/>
    </source>
</evidence>
<dbReference type="EC" id="2.7.7.85" evidence="10"/>
<comment type="similarity">
    <text evidence="10">Belongs to the adenylate cyclase family. DacA/CdaA subfamily.</text>
</comment>
<proteinExistence type="inferred from homology"/>
<dbReference type="GO" id="GO:0004016">
    <property type="term" value="F:adenylate cyclase activity"/>
    <property type="evidence" value="ECO:0007669"/>
    <property type="project" value="UniProtKB-UniRule"/>
</dbReference>
<keyword evidence="3 10" id="KW-0808">Transferase</keyword>
<protein>
    <recommendedName>
        <fullName evidence="10">Diadenylate cyclase</fullName>
        <shortName evidence="10">DAC</shortName>
        <ecNumber evidence="10">2.7.7.85</ecNumber>
    </recommendedName>
    <alternativeName>
        <fullName evidence="10">Cyclic-di-AMP synthase</fullName>
        <shortName evidence="10">c-di-AMP synthase</shortName>
    </alternativeName>
</protein>
<dbReference type="EMBL" id="ABCY02000001">
    <property type="protein sequence ID" value="EEF81568.1"/>
    <property type="molecule type" value="Genomic_DNA"/>
</dbReference>
<keyword evidence="7 10" id="KW-0067">ATP-binding</keyword>
<dbReference type="HAMAP" id="MF_01499">
    <property type="entry name" value="DacA"/>
    <property type="match status" value="1"/>
</dbReference>
<evidence type="ECO:0000256" key="7">
    <source>
        <dbReference type="ARBA" id="ARBA00022840"/>
    </source>
</evidence>
<comment type="subunit">
    <text evidence="10">Probably a homodimer.</text>
</comment>
<dbReference type="InterPro" id="IPR045585">
    <property type="entry name" value="CdaA_N"/>
</dbReference>
<dbReference type="AlphaFoldDB" id="D6RWK9"/>
<evidence type="ECO:0000256" key="10">
    <source>
        <dbReference type="HAMAP-Rule" id="MF_01499"/>
    </source>
</evidence>
<keyword evidence="2 10" id="KW-1003">Cell membrane</keyword>
<dbReference type="Proteomes" id="UP000006163">
    <property type="component" value="Unassembled WGS sequence"/>
</dbReference>
<dbReference type="InterPro" id="IPR034701">
    <property type="entry name" value="CdaA"/>
</dbReference>
<evidence type="ECO:0000256" key="9">
    <source>
        <dbReference type="ARBA" id="ARBA00023136"/>
    </source>
</evidence>
<dbReference type="FunFam" id="3.40.1700.10:FF:000002">
    <property type="entry name" value="Diadenylate cyclase"/>
    <property type="match status" value="1"/>
</dbReference>
<keyword evidence="4 10" id="KW-0812">Transmembrane</keyword>
<dbReference type="Pfam" id="PF02457">
    <property type="entry name" value="DAC"/>
    <property type="match status" value="1"/>
</dbReference>
<sequence length="263" mass="29670">MRLNIKFMIDINDLNQIKDTFSRILDLSLISILVYYIYKNVINSYSTNLLKGMLILISIGIISYYLNLYTISWLLNYIANILPIAIVILFNQEIKKIIMQIGNFNLAFKLSNKKEETLKVISEILKAVKHLSENKSGSLICIEKKIQLEQIINKGTKIDALISSELLISLFERETPLHDGAVIISKNKLKYAGSFLPLSNVDSISKAFGTRHRAGLGISENSDAITIITSEETGSISITTNAKLEYNLSLNEIRNKLNLELIE</sequence>
<evidence type="ECO:0000256" key="5">
    <source>
        <dbReference type="ARBA" id="ARBA00022695"/>
    </source>
</evidence>
<comment type="catalytic activity">
    <reaction evidence="1 10">
        <text>2 ATP = 3',3'-c-di-AMP + 2 diphosphate</text>
        <dbReference type="Rhea" id="RHEA:35655"/>
        <dbReference type="ChEBI" id="CHEBI:30616"/>
        <dbReference type="ChEBI" id="CHEBI:33019"/>
        <dbReference type="ChEBI" id="CHEBI:71500"/>
        <dbReference type="EC" id="2.7.7.85"/>
    </reaction>
</comment>
<keyword evidence="5 10" id="KW-0548">Nucleotidyltransferase</keyword>
<feature type="transmembrane region" description="Helical" evidence="10">
    <location>
        <begin position="50"/>
        <end position="67"/>
    </location>
</feature>
<comment type="caution">
    <text evidence="12">The sequence shown here is derived from an EMBL/GenBank/DDBJ whole genome shotgun (WGS) entry which is preliminary data.</text>
</comment>
<dbReference type="PANTHER" id="PTHR34185">
    <property type="entry name" value="DIADENYLATE CYCLASE"/>
    <property type="match status" value="1"/>
</dbReference>
<dbReference type="InterPro" id="IPR003390">
    <property type="entry name" value="DNA_integrity_scan_DisA_N"/>
</dbReference>
<dbReference type="InterPro" id="IPR014046">
    <property type="entry name" value="C-di-AMP_synthase"/>
</dbReference>
<dbReference type="eggNOG" id="COG1624">
    <property type="taxonomic scope" value="Bacteria"/>
</dbReference>
<evidence type="ECO:0000313" key="13">
    <source>
        <dbReference type="Proteomes" id="UP000006163"/>
    </source>
</evidence>
<dbReference type="NCBIfam" id="TIGR00159">
    <property type="entry name" value="diadenylate cyclase CdaA"/>
    <property type="match status" value="1"/>
</dbReference>
<reference evidence="12 13" key="1">
    <citation type="submission" date="2009-01" db="EMBL/GenBank/DDBJ databases">
        <authorList>
            <person name="Fraser-Liggett C.M."/>
            <person name="Mongodin E.F."/>
            <person name="Casjens B."/>
            <person name="Dunn J."/>
            <person name="Luft B."/>
            <person name="Qiu W."/>
            <person name="Schutzer S."/>
            <person name="Sebastian Y."/>
        </authorList>
    </citation>
    <scope>NUCLEOTIDE SEQUENCE [LARGE SCALE GENOMIC DNA]</scope>
    <source>
        <strain evidence="12 13">VS116</strain>
    </source>
</reference>
<comment type="function">
    <text evidence="10">Catalyzes the condensation of 2 ATP molecules into cyclic di-AMP (c-di-AMP), a second messenger used to regulate differing processes in different bacteria.</text>
</comment>
<dbReference type="InterPro" id="IPR036888">
    <property type="entry name" value="DNA_integrity_DisA_N_sf"/>
</dbReference>
<evidence type="ECO:0000256" key="6">
    <source>
        <dbReference type="ARBA" id="ARBA00022741"/>
    </source>
</evidence>
<keyword evidence="9 10" id="KW-0472">Membrane</keyword>
<dbReference type="PROSITE" id="PS51794">
    <property type="entry name" value="DAC"/>
    <property type="match status" value="1"/>
</dbReference>
<dbReference type="InterPro" id="IPR050338">
    <property type="entry name" value="DisA"/>
</dbReference>
<organism evidence="12 13">
    <name type="scientific">Borreliella valaisiana VS116</name>
    <dbReference type="NCBI Taxonomy" id="445987"/>
    <lineage>
        <taxon>Bacteria</taxon>
        <taxon>Pseudomonadati</taxon>
        <taxon>Spirochaetota</taxon>
        <taxon>Spirochaetia</taxon>
        <taxon>Spirochaetales</taxon>
        <taxon>Borreliaceae</taxon>
        <taxon>Borreliella</taxon>
    </lineage>
</organism>
<dbReference type="PANTHER" id="PTHR34185:SF1">
    <property type="entry name" value="DIADENYLATE CYCLASE"/>
    <property type="match status" value="1"/>
</dbReference>
<keyword evidence="6 10" id="KW-0547">Nucleotide-binding</keyword>
<name>D6RWK9_BORVA</name>
<dbReference type="SUPFAM" id="SSF143597">
    <property type="entry name" value="YojJ-like"/>
    <property type="match status" value="1"/>
</dbReference>
<dbReference type="PIRSF" id="PIRSF004793">
    <property type="entry name" value="UCP004793"/>
    <property type="match status" value="1"/>
</dbReference>
<evidence type="ECO:0000256" key="3">
    <source>
        <dbReference type="ARBA" id="ARBA00022679"/>
    </source>
</evidence>
<feature type="domain" description="DAC" evidence="11">
    <location>
        <begin position="91"/>
        <end position="250"/>
    </location>
</feature>
<evidence type="ECO:0000256" key="4">
    <source>
        <dbReference type="ARBA" id="ARBA00022692"/>
    </source>
</evidence>
<dbReference type="Gene3D" id="3.40.1700.10">
    <property type="entry name" value="DNA integrity scanning protein, DisA, N-terminal domain"/>
    <property type="match status" value="1"/>
</dbReference>
<dbReference type="GO" id="GO:0006171">
    <property type="term" value="P:cAMP biosynthetic process"/>
    <property type="evidence" value="ECO:0007669"/>
    <property type="project" value="InterPro"/>
</dbReference>
<accession>D6RWK9</accession>
<dbReference type="HOGENOM" id="CLU_038561_0_1_12"/>
<evidence type="ECO:0000259" key="11">
    <source>
        <dbReference type="PROSITE" id="PS51794"/>
    </source>
</evidence>
<evidence type="ECO:0000256" key="2">
    <source>
        <dbReference type="ARBA" id="ARBA00022475"/>
    </source>
</evidence>
<gene>
    <name evidence="10" type="primary">dacA</name>
    <name evidence="12" type="ORF">BVAVS116_0007</name>
</gene>
<comment type="caution">
    <text evidence="10">Lacks conserved residue(s) required for the propagation of feature annotation.</text>
</comment>
<keyword evidence="8 10" id="KW-1133">Transmembrane helix</keyword>
<evidence type="ECO:0000256" key="1">
    <source>
        <dbReference type="ARBA" id="ARBA00000877"/>
    </source>
</evidence>